<sequence>SASYVKDLAVSKQACTATTGSWNGSACKIPNNITYYAYGSYGLGSNGGGGPTAF</sequence>
<accession>A0A9P6RUT5</accession>
<evidence type="ECO:0000313" key="2">
    <source>
        <dbReference type="Proteomes" id="UP000738325"/>
    </source>
</evidence>
<proteinExistence type="predicted"/>
<organism evidence="1 2">
    <name type="scientific">Dissophora globulifera</name>
    <dbReference type="NCBI Taxonomy" id="979702"/>
    <lineage>
        <taxon>Eukaryota</taxon>
        <taxon>Fungi</taxon>
        <taxon>Fungi incertae sedis</taxon>
        <taxon>Mucoromycota</taxon>
        <taxon>Mortierellomycotina</taxon>
        <taxon>Mortierellomycetes</taxon>
        <taxon>Mortierellales</taxon>
        <taxon>Mortierellaceae</taxon>
        <taxon>Dissophora</taxon>
    </lineage>
</organism>
<keyword evidence="2" id="KW-1185">Reference proteome</keyword>
<comment type="caution">
    <text evidence="1">The sequence shown here is derived from an EMBL/GenBank/DDBJ whole genome shotgun (WGS) entry which is preliminary data.</text>
</comment>
<dbReference type="Proteomes" id="UP000738325">
    <property type="component" value="Unassembled WGS sequence"/>
</dbReference>
<dbReference type="EMBL" id="JAAAIP010000012">
    <property type="protein sequence ID" value="KAG0329681.1"/>
    <property type="molecule type" value="Genomic_DNA"/>
</dbReference>
<feature type="non-terminal residue" evidence="1">
    <location>
        <position position="1"/>
    </location>
</feature>
<dbReference type="AlphaFoldDB" id="A0A9P6RUT5"/>
<evidence type="ECO:0000313" key="1">
    <source>
        <dbReference type="EMBL" id="KAG0329681.1"/>
    </source>
</evidence>
<reference evidence="1" key="1">
    <citation type="journal article" date="2020" name="Fungal Divers.">
        <title>Resolving the Mortierellaceae phylogeny through synthesis of multi-gene phylogenetics and phylogenomics.</title>
        <authorList>
            <person name="Vandepol N."/>
            <person name="Liber J."/>
            <person name="Desiro A."/>
            <person name="Na H."/>
            <person name="Kennedy M."/>
            <person name="Barry K."/>
            <person name="Grigoriev I.V."/>
            <person name="Miller A.N."/>
            <person name="O'Donnell K."/>
            <person name="Stajich J.E."/>
            <person name="Bonito G."/>
        </authorList>
    </citation>
    <scope>NUCLEOTIDE SEQUENCE</scope>
    <source>
        <strain evidence="1">REB-010B</strain>
    </source>
</reference>
<protein>
    <submittedName>
        <fullName evidence="1">Uncharacterized protein</fullName>
    </submittedName>
</protein>
<name>A0A9P6RUT5_9FUNG</name>
<gene>
    <name evidence="1" type="ORF">BGZ99_000896</name>
</gene>